<evidence type="ECO:0000313" key="2">
    <source>
        <dbReference type="Proteomes" id="UP001060215"/>
    </source>
</evidence>
<sequence>MRKKGTILEVVIYTTVVESFCKAQKMDDAKRIFRKMLNNVISFNAFSYTILIQVIYKGKRLEDTLDLCVEMLEVVIPSTWLLLRVLPGKGFRRSPEHS</sequence>
<protein>
    <submittedName>
        <fullName evidence="1">Pentatricopeptide repeat-containing protein</fullName>
    </submittedName>
</protein>
<reference evidence="1 2" key="1">
    <citation type="journal article" date="2022" name="Plant J.">
        <title>Chromosome-level genome of Camellia lanceoleosa provides a valuable resource for understanding genome evolution and self-incompatibility.</title>
        <authorList>
            <person name="Gong W."/>
            <person name="Xiao S."/>
            <person name="Wang L."/>
            <person name="Liao Z."/>
            <person name="Chang Y."/>
            <person name="Mo W."/>
            <person name="Hu G."/>
            <person name="Li W."/>
            <person name="Zhao G."/>
            <person name="Zhu H."/>
            <person name="Hu X."/>
            <person name="Ji K."/>
            <person name="Xiang X."/>
            <person name="Song Q."/>
            <person name="Yuan D."/>
            <person name="Jin S."/>
            <person name="Zhang L."/>
        </authorList>
    </citation>
    <scope>NUCLEOTIDE SEQUENCE [LARGE SCALE GENOMIC DNA]</scope>
    <source>
        <strain evidence="1">SQ_2022a</strain>
    </source>
</reference>
<organism evidence="1 2">
    <name type="scientific">Camellia lanceoleosa</name>
    <dbReference type="NCBI Taxonomy" id="1840588"/>
    <lineage>
        <taxon>Eukaryota</taxon>
        <taxon>Viridiplantae</taxon>
        <taxon>Streptophyta</taxon>
        <taxon>Embryophyta</taxon>
        <taxon>Tracheophyta</taxon>
        <taxon>Spermatophyta</taxon>
        <taxon>Magnoliopsida</taxon>
        <taxon>eudicotyledons</taxon>
        <taxon>Gunneridae</taxon>
        <taxon>Pentapetalae</taxon>
        <taxon>asterids</taxon>
        <taxon>Ericales</taxon>
        <taxon>Theaceae</taxon>
        <taxon>Camellia</taxon>
    </lineage>
</organism>
<accession>A0ACC0ISE0</accession>
<gene>
    <name evidence="1" type="ORF">LOK49_LG02G01701</name>
</gene>
<dbReference type="Proteomes" id="UP001060215">
    <property type="component" value="Chromosome 3"/>
</dbReference>
<name>A0ACC0ISE0_9ERIC</name>
<proteinExistence type="predicted"/>
<keyword evidence="2" id="KW-1185">Reference proteome</keyword>
<dbReference type="EMBL" id="CM045760">
    <property type="protein sequence ID" value="KAI8028174.1"/>
    <property type="molecule type" value="Genomic_DNA"/>
</dbReference>
<comment type="caution">
    <text evidence="1">The sequence shown here is derived from an EMBL/GenBank/DDBJ whole genome shotgun (WGS) entry which is preliminary data.</text>
</comment>
<evidence type="ECO:0000313" key="1">
    <source>
        <dbReference type="EMBL" id="KAI8028174.1"/>
    </source>
</evidence>